<dbReference type="InterPro" id="IPR055776">
    <property type="entry name" value="DUF7352"/>
</dbReference>
<dbReference type="EMBL" id="JBGFFX010000019">
    <property type="protein sequence ID" value="MEY8773185.1"/>
    <property type="molecule type" value="Genomic_DNA"/>
</dbReference>
<protein>
    <recommendedName>
        <fullName evidence="1">DUF7352 domain-containing protein</fullName>
    </recommendedName>
</protein>
<evidence type="ECO:0000313" key="3">
    <source>
        <dbReference type="Proteomes" id="UP001565243"/>
    </source>
</evidence>
<proteinExistence type="predicted"/>
<sequence length="105" mass="11527">MNTIWKYVLDAELRQTISMPDGAEILSAGAVGRDICLWVRVDNAAPETPRRFLVAGTGDQLPPENSLTFIGTVQMPFIAGKNVVHLNSHPLVFHVFEITGARRGL</sequence>
<evidence type="ECO:0000259" key="1">
    <source>
        <dbReference type="Pfam" id="PF24043"/>
    </source>
</evidence>
<dbReference type="Proteomes" id="UP001565243">
    <property type="component" value="Unassembled WGS sequence"/>
</dbReference>
<name>A0ABV4EE20_9GAMM</name>
<gene>
    <name evidence="2" type="ORF">AB6T85_22535</name>
</gene>
<dbReference type="RefSeq" id="WP_369896815.1">
    <property type="nucleotide sequence ID" value="NZ_JBGFFX010000019.1"/>
</dbReference>
<dbReference type="Pfam" id="PF24043">
    <property type="entry name" value="DUF7352"/>
    <property type="match status" value="1"/>
</dbReference>
<accession>A0ABV4EE20</accession>
<evidence type="ECO:0000313" key="2">
    <source>
        <dbReference type="EMBL" id="MEY8773185.1"/>
    </source>
</evidence>
<comment type="caution">
    <text evidence="2">The sequence shown here is derived from an EMBL/GenBank/DDBJ whole genome shotgun (WGS) entry which is preliminary data.</text>
</comment>
<feature type="domain" description="DUF7352" evidence="1">
    <location>
        <begin position="1"/>
        <end position="86"/>
    </location>
</feature>
<keyword evidence="3" id="KW-1185">Reference proteome</keyword>
<organism evidence="2 3">
    <name type="scientific">Erwinia aeris</name>
    <dbReference type="NCBI Taxonomy" id="3239803"/>
    <lineage>
        <taxon>Bacteria</taxon>
        <taxon>Pseudomonadati</taxon>
        <taxon>Pseudomonadota</taxon>
        <taxon>Gammaproteobacteria</taxon>
        <taxon>Enterobacterales</taxon>
        <taxon>Erwiniaceae</taxon>
        <taxon>Erwinia</taxon>
    </lineage>
</organism>
<reference evidence="2 3" key="1">
    <citation type="submission" date="2024-07" db="EMBL/GenBank/DDBJ databases">
        <authorList>
            <person name="Hebao G."/>
        </authorList>
    </citation>
    <scope>NUCLEOTIDE SEQUENCE [LARGE SCALE GENOMIC DNA]</scope>
    <source>
        <strain evidence="2 3">ACCC 02193</strain>
    </source>
</reference>